<dbReference type="Pfam" id="PF10017">
    <property type="entry name" value="Methyltransf_33"/>
    <property type="match status" value="1"/>
</dbReference>
<keyword evidence="5" id="KW-1185">Reference proteome</keyword>
<dbReference type="Proteomes" id="UP001324380">
    <property type="component" value="Chromosome"/>
</dbReference>
<organism evidence="4 5">
    <name type="scientific">Mucilaginibacter sabulilitoris</name>
    <dbReference type="NCBI Taxonomy" id="1173583"/>
    <lineage>
        <taxon>Bacteria</taxon>
        <taxon>Pseudomonadati</taxon>
        <taxon>Bacteroidota</taxon>
        <taxon>Sphingobacteriia</taxon>
        <taxon>Sphingobacteriales</taxon>
        <taxon>Sphingobacteriaceae</taxon>
        <taxon>Mucilaginibacter</taxon>
    </lineage>
</organism>
<sequence length="322" mass="36320">MFVLTEKENIIAQFTQDVIAGLSMTPKRLPSKYFYDAKGDGLFRDIMACKDYYVTRCEMEIFTEQTEKIARAISTGRGEFDLIELGPGDCSKSKHLLQALLNNGVRFNYVPIDISYDVIQGIESNLPGDLPGIQISSRHGDYHQMLKALSSGSDSRKVILNLGANVGNMPSEQCYKFIGDLRNSLSKGDIVLMGFDLVKDPKIIRAAYDDDEGITREFNLNLLRRMSNELEADLDISKFEHYCSYDPVTGACKSYLVAVGDTSIDIGAERFKLSRYESIWTEISQKYTLAQIEDIALANAFQPINLFTDSREWFADVLWEAK</sequence>
<keyword evidence="2" id="KW-0808">Transferase</keyword>
<dbReference type="PANTHER" id="PTHR43397:SF1">
    <property type="entry name" value="ERGOTHIONEINE BIOSYNTHESIS PROTEIN 1"/>
    <property type="match status" value="1"/>
</dbReference>
<dbReference type="RefSeq" id="WP_321566022.1">
    <property type="nucleotide sequence ID" value="NZ_CP139558.1"/>
</dbReference>
<dbReference type="InterPro" id="IPR019257">
    <property type="entry name" value="MeTrfase_dom"/>
</dbReference>
<evidence type="ECO:0000256" key="2">
    <source>
        <dbReference type="ARBA" id="ARBA00022679"/>
    </source>
</evidence>
<dbReference type="PANTHER" id="PTHR43397">
    <property type="entry name" value="ERGOTHIONEINE BIOSYNTHESIS PROTEIN 1"/>
    <property type="match status" value="1"/>
</dbReference>
<proteinExistence type="predicted"/>
<dbReference type="PIRSF" id="PIRSF018005">
    <property type="entry name" value="UCP018005"/>
    <property type="match status" value="1"/>
</dbReference>
<dbReference type="InterPro" id="IPR017804">
    <property type="entry name" value="MeTrfase_EgtD-like"/>
</dbReference>
<dbReference type="Gene3D" id="3.40.50.150">
    <property type="entry name" value="Vaccinia Virus protein VP39"/>
    <property type="match status" value="1"/>
</dbReference>
<dbReference type="InterPro" id="IPR029063">
    <property type="entry name" value="SAM-dependent_MTases_sf"/>
</dbReference>
<dbReference type="InterPro" id="IPR051128">
    <property type="entry name" value="EgtD_Methyltrsf_superfamily"/>
</dbReference>
<evidence type="ECO:0000313" key="4">
    <source>
        <dbReference type="EMBL" id="WPU96936.1"/>
    </source>
</evidence>
<evidence type="ECO:0000259" key="3">
    <source>
        <dbReference type="Pfam" id="PF10017"/>
    </source>
</evidence>
<name>A0ABZ0TVZ4_9SPHI</name>
<protein>
    <submittedName>
        <fullName evidence="4">L-histidine N(Alpha)-methyltransferase</fullName>
    </submittedName>
</protein>
<dbReference type="EMBL" id="CP139558">
    <property type="protein sequence ID" value="WPU96936.1"/>
    <property type="molecule type" value="Genomic_DNA"/>
</dbReference>
<accession>A0ABZ0TVZ4</accession>
<keyword evidence="1" id="KW-0489">Methyltransferase</keyword>
<gene>
    <name evidence="4" type="ORF">SNE25_15550</name>
</gene>
<evidence type="ECO:0000256" key="1">
    <source>
        <dbReference type="ARBA" id="ARBA00022603"/>
    </source>
</evidence>
<evidence type="ECO:0000313" key="5">
    <source>
        <dbReference type="Proteomes" id="UP001324380"/>
    </source>
</evidence>
<feature type="domain" description="Histidine-specific methyltransferase SAM-dependent" evidence="3">
    <location>
        <begin position="14"/>
        <end position="320"/>
    </location>
</feature>
<reference evidence="4 5" key="1">
    <citation type="submission" date="2023-11" db="EMBL/GenBank/DDBJ databases">
        <title>Analysis of the Genomes of Mucilaginibacter gossypii cycad 4 and M. sabulilitoris SNA2: microbes with the potential for plant growth promotion.</title>
        <authorList>
            <person name="Hirsch A.M."/>
            <person name="Humm E."/>
            <person name="Rubbi M."/>
            <person name="Del Vecchio G."/>
            <person name="Ha S.M."/>
            <person name="Pellegrini M."/>
            <person name="Gunsalus R.P."/>
        </authorList>
    </citation>
    <scope>NUCLEOTIDE SEQUENCE [LARGE SCALE GENOMIC DNA]</scope>
    <source>
        <strain evidence="4 5">SNA2</strain>
    </source>
</reference>